<keyword evidence="1 2" id="KW-0597">Phosphoprotein</keyword>
<protein>
    <recommendedName>
        <fullName evidence="7">Response regulator transcription factor</fullName>
    </recommendedName>
</protein>
<dbReference type="EMBL" id="AP025315">
    <property type="protein sequence ID" value="BDD11407.1"/>
    <property type="molecule type" value="Genomic_DNA"/>
</dbReference>
<organism evidence="5 6">
    <name type="scientific">Fulvitalea axinellae</name>
    <dbReference type="NCBI Taxonomy" id="1182444"/>
    <lineage>
        <taxon>Bacteria</taxon>
        <taxon>Pseudomonadati</taxon>
        <taxon>Bacteroidota</taxon>
        <taxon>Cytophagia</taxon>
        <taxon>Cytophagales</taxon>
        <taxon>Persicobacteraceae</taxon>
        <taxon>Fulvitalea</taxon>
    </lineage>
</organism>
<dbReference type="GO" id="GO:0000160">
    <property type="term" value="P:phosphorelay signal transduction system"/>
    <property type="evidence" value="ECO:0007669"/>
    <property type="project" value="InterPro"/>
</dbReference>
<dbReference type="PROSITE" id="PS50930">
    <property type="entry name" value="HTH_LYTTR"/>
    <property type="match status" value="1"/>
</dbReference>
<name>A0AAU9D149_9BACT</name>
<feature type="modified residue" description="4-aspartylphosphate" evidence="2">
    <location>
        <position position="55"/>
    </location>
</feature>
<proteinExistence type="predicted"/>
<dbReference type="AlphaFoldDB" id="A0AAU9D149"/>
<evidence type="ECO:0008006" key="7">
    <source>
        <dbReference type="Google" id="ProtNLM"/>
    </source>
</evidence>
<dbReference type="Gene3D" id="2.40.50.1020">
    <property type="entry name" value="LytTr DNA-binding domain"/>
    <property type="match status" value="1"/>
</dbReference>
<evidence type="ECO:0000313" key="6">
    <source>
        <dbReference type="Proteomes" id="UP001348817"/>
    </source>
</evidence>
<dbReference type="GO" id="GO:0003677">
    <property type="term" value="F:DNA binding"/>
    <property type="evidence" value="ECO:0007669"/>
    <property type="project" value="InterPro"/>
</dbReference>
<dbReference type="CDD" id="cd17534">
    <property type="entry name" value="REC_DC-like"/>
    <property type="match status" value="1"/>
</dbReference>
<dbReference type="SMART" id="SM00448">
    <property type="entry name" value="REC"/>
    <property type="match status" value="1"/>
</dbReference>
<dbReference type="PROSITE" id="PS50110">
    <property type="entry name" value="RESPONSE_REGULATORY"/>
    <property type="match status" value="1"/>
</dbReference>
<dbReference type="RefSeq" id="WP_338394906.1">
    <property type="nucleotide sequence ID" value="NZ_AP025315.1"/>
</dbReference>
<dbReference type="SMART" id="SM00850">
    <property type="entry name" value="LytTR"/>
    <property type="match status" value="1"/>
</dbReference>
<evidence type="ECO:0000259" key="3">
    <source>
        <dbReference type="PROSITE" id="PS50110"/>
    </source>
</evidence>
<keyword evidence="5" id="KW-0614">Plasmid</keyword>
<feature type="domain" description="HTH LytTR-type" evidence="4">
    <location>
        <begin position="136"/>
        <end position="223"/>
    </location>
</feature>
<evidence type="ECO:0000256" key="1">
    <source>
        <dbReference type="ARBA" id="ARBA00022553"/>
    </source>
</evidence>
<evidence type="ECO:0000259" key="4">
    <source>
        <dbReference type="PROSITE" id="PS50930"/>
    </source>
</evidence>
<dbReference type="SUPFAM" id="SSF52172">
    <property type="entry name" value="CheY-like"/>
    <property type="match status" value="1"/>
</dbReference>
<keyword evidence="6" id="KW-1185">Reference proteome</keyword>
<dbReference type="Gene3D" id="3.40.50.2300">
    <property type="match status" value="1"/>
</dbReference>
<sequence>MSKEKVLIVEDQVLVAEDIAEELEIQGFGILGIATSAQEAVSIIEKEVPDLVILDIRIKGELSGIDLARIISKRWKLPFIFLSANTNDMVVNAALETLPHAFLSKPFRETELHTAVEIALRKGNKQNNESGNDDSIFIKLKEGFQKIKLNDLLYLQSDGSYTRFHMANGKEFVISVNLKRSEAMVPKKGFVRIHRSYVVNATRVESFDSKSVKLPNDIELPISIPSVEFIDAMRMAGVTFGS</sequence>
<evidence type="ECO:0000256" key="2">
    <source>
        <dbReference type="PROSITE-ProRule" id="PRU00169"/>
    </source>
</evidence>
<reference evidence="5 6" key="1">
    <citation type="submission" date="2021-12" db="EMBL/GenBank/DDBJ databases">
        <title>Genome sequencing of bacteria with rrn-lacking chromosome and rrn-plasmid.</title>
        <authorList>
            <person name="Anda M."/>
            <person name="Iwasaki W."/>
        </authorList>
    </citation>
    <scope>NUCLEOTIDE SEQUENCE [LARGE SCALE GENOMIC DNA]</scope>
    <source>
        <strain evidence="5 6">DSM 100852</strain>
        <plasmid evidence="5 6">pFA1</plasmid>
    </source>
</reference>
<dbReference type="KEGG" id="fax:FUAX_38390"/>
<dbReference type="Pfam" id="PF00072">
    <property type="entry name" value="Response_reg"/>
    <property type="match status" value="1"/>
</dbReference>
<dbReference type="PANTHER" id="PTHR44591">
    <property type="entry name" value="STRESS RESPONSE REGULATOR PROTEIN 1"/>
    <property type="match status" value="1"/>
</dbReference>
<dbReference type="PANTHER" id="PTHR44591:SF3">
    <property type="entry name" value="RESPONSE REGULATORY DOMAIN-CONTAINING PROTEIN"/>
    <property type="match status" value="1"/>
</dbReference>
<dbReference type="InterPro" id="IPR001789">
    <property type="entry name" value="Sig_transdc_resp-reg_receiver"/>
</dbReference>
<dbReference type="Pfam" id="PF04397">
    <property type="entry name" value="LytTR"/>
    <property type="match status" value="1"/>
</dbReference>
<dbReference type="InterPro" id="IPR050595">
    <property type="entry name" value="Bact_response_regulator"/>
</dbReference>
<dbReference type="InterPro" id="IPR007492">
    <property type="entry name" value="LytTR_DNA-bd_dom"/>
</dbReference>
<gene>
    <name evidence="5" type="ORF">FUAX_38390</name>
</gene>
<feature type="domain" description="Response regulatory" evidence="3">
    <location>
        <begin position="5"/>
        <end position="120"/>
    </location>
</feature>
<evidence type="ECO:0000313" key="5">
    <source>
        <dbReference type="EMBL" id="BDD11407.1"/>
    </source>
</evidence>
<dbReference type="InterPro" id="IPR011006">
    <property type="entry name" value="CheY-like_superfamily"/>
</dbReference>
<accession>A0AAU9D149</accession>
<dbReference type="Proteomes" id="UP001348817">
    <property type="component" value="Plasmid pFA1"/>
</dbReference>
<geneLocation type="plasmid" evidence="5 6">
    <name>pFA1</name>
</geneLocation>